<organism evidence="2 3">
    <name type="scientific">Penicillium hordei</name>
    <dbReference type="NCBI Taxonomy" id="40994"/>
    <lineage>
        <taxon>Eukaryota</taxon>
        <taxon>Fungi</taxon>
        <taxon>Dikarya</taxon>
        <taxon>Ascomycota</taxon>
        <taxon>Pezizomycotina</taxon>
        <taxon>Eurotiomycetes</taxon>
        <taxon>Eurotiomycetidae</taxon>
        <taxon>Eurotiales</taxon>
        <taxon>Aspergillaceae</taxon>
        <taxon>Penicillium</taxon>
    </lineage>
</organism>
<keyword evidence="3" id="KW-1185">Reference proteome</keyword>
<evidence type="ECO:0000256" key="1">
    <source>
        <dbReference type="SAM" id="MobiDB-lite"/>
    </source>
</evidence>
<protein>
    <submittedName>
        <fullName evidence="2">Uncharacterized protein</fullName>
    </submittedName>
</protein>
<reference evidence="2" key="1">
    <citation type="journal article" date="2023" name="IMA Fungus">
        <title>Comparative genomic study of the Penicillium genus elucidates a diverse pangenome and 15 lateral gene transfer events.</title>
        <authorList>
            <person name="Petersen C."/>
            <person name="Sorensen T."/>
            <person name="Nielsen M.R."/>
            <person name="Sondergaard T.E."/>
            <person name="Sorensen J.L."/>
            <person name="Fitzpatrick D.A."/>
            <person name="Frisvad J.C."/>
            <person name="Nielsen K.L."/>
        </authorList>
    </citation>
    <scope>NUCLEOTIDE SEQUENCE</scope>
    <source>
        <strain evidence="2">IBT 12815</strain>
    </source>
</reference>
<dbReference type="EMBL" id="JAQJAE010000005">
    <property type="protein sequence ID" value="KAJ5592383.1"/>
    <property type="molecule type" value="Genomic_DNA"/>
</dbReference>
<accession>A0AAD6DSF6</accession>
<name>A0AAD6DSF6_9EURO</name>
<gene>
    <name evidence="2" type="ORF">N7537_009287</name>
</gene>
<dbReference type="RefSeq" id="XP_056749009.1">
    <property type="nucleotide sequence ID" value="XM_056900341.1"/>
</dbReference>
<sequence>MATPVPTVVCRNPSVIRTGLPPRPSGASTLQWQRSLFQVFGYSHYRGRDRPCPAAGTEQPTPQETVGPSLQELNPAFASARPEETFSFLRPCLRQGIVL</sequence>
<dbReference type="AlphaFoldDB" id="A0AAD6DSF6"/>
<dbReference type="GeneID" id="81590583"/>
<evidence type="ECO:0000313" key="2">
    <source>
        <dbReference type="EMBL" id="KAJ5592383.1"/>
    </source>
</evidence>
<comment type="caution">
    <text evidence="2">The sequence shown here is derived from an EMBL/GenBank/DDBJ whole genome shotgun (WGS) entry which is preliminary data.</text>
</comment>
<feature type="compositionally biased region" description="Polar residues" evidence="1">
    <location>
        <begin position="58"/>
        <end position="69"/>
    </location>
</feature>
<evidence type="ECO:0000313" key="3">
    <source>
        <dbReference type="Proteomes" id="UP001213799"/>
    </source>
</evidence>
<dbReference type="Proteomes" id="UP001213799">
    <property type="component" value="Unassembled WGS sequence"/>
</dbReference>
<feature type="region of interest" description="Disordered" evidence="1">
    <location>
        <begin position="48"/>
        <end position="69"/>
    </location>
</feature>
<reference evidence="2" key="2">
    <citation type="submission" date="2023-01" db="EMBL/GenBank/DDBJ databases">
        <authorList>
            <person name="Petersen C."/>
        </authorList>
    </citation>
    <scope>NUCLEOTIDE SEQUENCE</scope>
    <source>
        <strain evidence="2">IBT 12815</strain>
    </source>
</reference>
<proteinExistence type="predicted"/>